<dbReference type="PROSITE" id="PS51892">
    <property type="entry name" value="SUBTILASE"/>
    <property type="match status" value="1"/>
</dbReference>
<evidence type="ECO:0000259" key="12">
    <source>
        <dbReference type="Pfam" id="PF06280"/>
    </source>
</evidence>
<dbReference type="Gene3D" id="3.40.50.200">
    <property type="entry name" value="Peptidase S8/S53 domain"/>
    <property type="match status" value="2"/>
</dbReference>
<dbReference type="PROSITE" id="PS00138">
    <property type="entry name" value="SUBTILASE_SER"/>
    <property type="match status" value="1"/>
</dbReference>
<protein>
    <recommendedName>
        <fullName evidence="15">Subtilisin-like protease</fullName>
    </recommendedName>
</protein>
<feature type="chain" id="PRO_5040501232" description="Subtilisin-like protease" evidence="9">
    <location>
        <begin position="21"/>
        <end position="890"/>
    </location>
</feature>
<dbReference type="Pfam" id="PF00082">
    <property type="entry name" value="Peptidase_S8"/>
    <property type="match status" value="1"/>
</dbReference>
<keyword evidence="2" id="KW-0964">Secreted</keyword>
<dbReference type="GO" id="GO:0006508">
    <property type="term" value="P:proteolysis"/>
    <property type="evidence" value="ECO:0007669"/>
    <property type="project" value="UniProtKB-KW"/>
</dbReference>
<gene>
    <name evidence="13" type="ORF">H0H81_007638</name>
</gene>
<dbReference type="InterPro" id="IPR015500">
    <property type="entry name" value="Peptidase_S8_subtilisin-rel"/>
</dbReference>
<keyword evidence="14" id="KW-1185">Reference proteome</keyword>
<evidence type="ECO:0008006" key="15">
    <source>
        <dbReference type="Google" id="ProtNLM"/>
    </source>
</evidence>
<feature type="active site" description="Charge relay system" evidence="7 8">
    <location>
        <position position="527"/>
    </location>
</feature>
<evidence type="ECO:0000256" key="4">
    <source>
        <dbReference type="ARBA" id="ARBA00022729"/>
    </source>
</evidence>
<evidence type="ECO:0000256" key="5">
    <source>
        <dbReference type="ARBA" id="ARBA00022801"/>
    </source>
</evidence>
<dbReference type="PANTHER" id="PTHR43806:SF66">
    <property type="entry name" value="SERIN ENDOPEPTIDASE"/>
    <property type="match status" value="1"/>
</dbReference>
<dbReference type="InterPro" id="IPR000209">
    <property type="entry name" value="Peptidase_S8/S53_dom"/>
</dbReference>
<feature type="signal peptide" evidence="9">
    <location>
        <begin position="1"/>
        <end position="20"/>
    </location>
</feature>
<feature type="active site" description="Charge relay system" evidence="7 8">
    <location>
        <position position="167"/>
    </location>
</feature>
<dbReference type="InterPro" id="IPR050131">
    <property type="entry name" value="Peptidase_S8_subtilisin-like"/>
</dbReference>
<dbReference type="InterPro" id="IPR034187">
    <property type="entry name" value="Peptidases_S8_5"/>
</dbReference>
<evidence type="ECO:0000256" key="6">
    <source>
        <dbReference type="ARBA" id="ARBA00022825"/>
    </source>
</evidence>
<dbReference type="PROSITE" id="PS00137">
    <property type="entry name" value="SUBTILASE_HIS"/>
    <property type="match status" value="1"/>
</dbReference>
<name>A0A9P7G1A9_9AGAR</name>
<feature type="domain" description="C5a peptidase/Subtilisin-like protease SBT2-like Fn3-like" evidence="12">
    <location>
        <begin position="605"/>
        <end position="709"/>
    </location>
</feature>
<sequence length="890" mass="93970">MKSLAWALVPSVLSTGLALGAVPLSSVKRVSNQPTVANKFIVEVDTLANIPNKRDLSAHEFLYESLRKRDVAFEVDKEYDSQGLFVGAALTLNNANDAAALINTPGIKAIRPVRKFARPVPVKNQPVKGPKDPNVPPDTQSTHILTGVDKLHNQGLFGKGIKIGSIDSGLDYNHPSLGGGFGAGHKVSGGWDFVGDDYTGENEPKPDADPMDCGGHGTHVAGIIGADPGNEFNTTGVAYQASLNAYRVFGCDGSVTDDIIIDALLRGVRDQQDILTLSLGGSDGWSESSSSVVASRIAASGKIVTIAAGNEGASGSWYTSSPGNGIDVISVASLDNTVVPLQTANVAGVEHGPIIYFQTFPLKLAGSYPIYVLSKDTTIPNDACDPLPESTPDLSKYVVIVRRGTCTFVTKINNIAAKGAKAALIYDNGNGFTAVSVGDFPAALIQAADGEFLVQQFFAGAPVLLSFPQDNGSVSFPNPDGGLISSFSTYGPTNDFYFKPSIAAPGGNILSTVPLNQGAWGVKSGTSMATPFVAGSAALYLQAKGRSAALSKGIRTVFETNAQRVASSHTDGDPLQTVTQQGAGLINVYDAIYSTTLITPGQLILNDTAHFKGQHTFSVKNTGKTPKKYTLTHVPAGTAVTVEPGTIFPSKGRVPLTTASVKVDLSHKTFTLSAGQALPITARFTLPKGDAKTFPVYSGFIEIASGSEKQHVTYLGLGASLKDKQVLDNTDYFFDSPVPAILNAAGESQTAPTDYTFKGEDFPTLLYRLAFGTPSFRVDLVDSNIKLTGTLNPRGFFKGPWFSFPRPNKGGSFAKVKTIGPLSELSFIPRHDEGQDTGYGTFAITPTFANGTGIPNGQYRVLVRTLRVTGDHTKEEDYDAWLSPIIGIKA</sequence>
<accession>A0A9P7G1A9</accession>
<evidence type="ECO:0000256" key="9">
    <source>
        <dbReference type="SAM" id="SignalP"/>
    </source>
</evidence>
<comment type="similarity">
    <text evidence="1 8">Belongs to the peptidase S8 family.</text>
</comment>
<evidence type="ECO:0000256" key="7">
    <source>
        <dbReference type="PIRSR" id="PIRSR615500-1"/>
    </source>
</evidence>
<evidence type="ECO:0000256" key="3">
    <source>
        <dbReference type="ARBA" id="ARBA00022670"/>
    </source>
</evidence>
<dbReference type="InterPro" id="IPR046450">
    <property type="entry name" value="PA_dom_sf"/>
</dbReference>
<feature type="active site" description="Charge relay system" evidence="7 8">
    <location>
        <position position="216"/>
    </location>
</feature>
<dbReference type="Gene3D" id="3.50.30.30">
    <property type="match status" value="1"/>
</dbReference>
<dbReference type="AlphaFoldDB" id="A0A9P7G1A9"/>
<dbReference type="OrthoDB" id="206201at2759"/>
<evidence type="ECO:0000259" key="10">
    <source>
        <dbReference type="Pfam" id="PF00082"/>
    </source>
</evidence>
<dbReference type="GO" id="GO:0016020">
    <property type="term" value="C:membrane"/>
    <property type="evidence" value="ECO:0007669"/>
    <property type="project" value="InterPro"/>
</dbReference>
<keyword evidence="2" id="KW-0134">Cell wall</keyword>
<keyword evidence="3 8" id="KW-0645">Protease</keyword>
<evidence type="ECO:0000256" key="8">
    <source>
        <dbReference type="PROSITE-ProRule" id="PRU01240"/>
    </source>
</evidence>
<dbReference type="CDD" id="cd02124">
    <property type="entry name" value="PA_PoS1_like"/>
    <property type="match status" value="1"/>
</dbReference>
<dbReference type="SUPFAM" id="SSF52743">
    <property type="entry name" value="Subtilisin-like"/>
    <property type="match status" value="1"/>
</dbReference>
<evidence type="ECO:0000256" key="2">
    <source>
        <dbReference type="ARBA" id="ARBA00022512"/>
    </source>
</evidence>
<dbReference type="GO" id="GO:0005615">
    <property type="term" value="C:extracellular space"/>
    <property type="evidence" value="ECO:0007669"/>
    <property type="project" value="TreeGrafter"/>
</dbReference>
<evidence type="ECO:0000256" key="1">
    <source>
        <dbReference type="ARBA" id="ARBA00011073"/>
    </source>
</evidence>
<comment type="caution">
    <text evidence="13">The sequence shown here is derived from an EMBL/GenBank/DDBJ whole genome shotgun (WGS) entry which is preliminary data.</text>
</comment>
<keyword evidence="4 9" id="KW-0732">Signal</keyword>
<reference evidence="13" key="2">
    <citation type="submission" date="2021-10" db="EMBL/GenBank/DDBJ databases">
        <title>Phylogenomics reveals ancestral predisposition of the termite-cultivated fungus Termitomyces towards a domesticated lifestyle.</title>
        <authorList>
            <person name="Auxier B."/>
            <person name="Grum-Grzhimaylo A."/>
            <person name="Cardenas M.E."/>
            <person name="Lodge J.D."/>
            <person name="Laessoe T."/>
            <person name="Pedersen O."/>
            <person name="Smith M.E."/>
            <person name="Kuyper T.W."/>
            <person name="Franco-Molano E.A."/>
            <person name="Baroni T.J."/>
            <person name="Aanen D.K."/>
        </authorList>
    </citation>
    <scope>NUCLEOTIDE SEQUENCE</scope>
    <source>
        <strain evidence="13">D49</strain>
    </source>
</reference>
<keyword evidence="5 8" id="KW-0378">Hydrolase</keyword>
<evidence type="ECO:0000313" key="13">
    <source>
        <dbReference type="EMBL" id="KAG5639025.1"/>
    </source>
</evidence>
<dbReference type="SUPFAM" id="SSF52025">
    <property type="entry name" value="PA domain"/>
    <property type="match status" value="1"/>
</dbReference>
<dbReference type="PRINTS" id="PR00723">
    <property type="entry name" value="SUBTILISIN"/>
</dbReference>
<dbReference type="InterPro" id="IPR036852">
    <property type="entry name" value="Peptidase_S8/S53_dom_sf"/>
</dbReference>
<dbReference type="PANTHER" id="PTHR43806">
    <property type="entry name" value="PEPTIDASE S8"/>
    <property type="match status" value="1"/>
</dbReference>
<dbReference type="CDD" id="cd07489">
    <property type="entry name" value="Peptidases_S8_5"/>
    <property type="match status" value="1"/>
</dbReference>
<dbReference type="GO" id="GO:0004252">
    <property type="term" value="F:serine-type endopeptidase activity"/>
    <property type="evidence" value="ECO:0007669"/>
    <property type="project" value="UniProtKB-UniRule"/>
</dbReference>
<feature type="domain" description="Peptidase S8/S53" evidence="10">
    <location>
        <begin position="158"/>
        <end position="572"/>
    </location>
</feature>
<dbReference type="EMBL" id="JABCKI010005734">
    <property type="protein sequence ID" value="KAG5639025.1"/>
    <property type="molecule type" value="Genomic_DNA"/>
</dbReference>
<organism evidence="13 14">
    <name type="scientific">Sphagnurus paluster</name>
    <dbReference type="NCBI Taxonomy" id="117069"/>
    <lineage>
        <taxon>Eukaryota</taxon>
        <taxon>Fungi</taxon>
        <taxon>Dikarya</taxon>
        <taxon>Basidiomycota</taxon>
        <taxon>Agaricomycotina</taxon>
        <taxon>Agaricomycetes</taxon>
        <taxon>Agaricomycetidae</taxon>
        <taxon>Agaricales</taxon>
        <taxon>Tricholomatineae</taxon>
        <taxon>Lyophyllaceae</taxon>
        <taxon>Sphagnurus</taxon>
    </lineage>
</organism>
<dbReference type="InterPro" id="IPR022398">
    <property type="entry name" value="Peptidase_S8_His-AS"/>
</dbReference>
<feature type="domain" description="PA" evidence="11">
    <location>
        <begin position="380"/>
        <end position="451"/>
    </location>
</feature>
<proteinExistence type="inferred from homology"/>
<dbReference type="Proteomes" id="UP000717328">
    <property type="component" value="Unassembled WGS sequence"/>
</dbReference>
<keyword evidence="6 8" id="KW-0720">Serine protease</keyword>
<evidence type="ECO:0000259" key="11">
    <source>
        <dbReference type="Pfam" id="PF02225"/>
    </source>
</evidence>
<dbReference type="InterPro" id="IPR010435">
    <property type="entry name" value="C5a/SBT2-like_Fn3"/>
</dbReference>
<dbReference type="Pfam" id="PF06280">
    <property type="entry name" value="fn3_5"/>
    <property type="match status" value="1"/>
</dbReference>
<dbReference type="Pfam" id="PF02225">
    <property type="entry name" value="PA"/>
    <property type="match status" value="1"/>
</dbReference>
<dbReference type="InterPro" id="IPR023828">
    <property type="entry name" value="Peptidase_S8_Ser-AS"/>
</dbReference>
<reference evidence="13" key="1">
    <citation type="submission" date="2021-02" db="EMBL/GenBank/DDBJ databases">
        <authorList>
            <person name="Nieuwenhuis M."/>
            <person name="Van De Peppel L.J.J."/>
        </authorList>
    </citation>
    <scope>NUCLEOTIDE SEQUENCE</scope>
    <source>
        <strain evidence="13">D49</strain>
    </source>
</reference>
<dbReference type="InterPro" id="IPR003137">
    <property type="entry name" value="PA_domain"/>
</dbReference>
<evidence type="ECO:0000313" key="14">
    <source>
        <dbReference type="Proteomes" id="UP000717328"/>
    </source>
</evidence>